<feature type="region of interest" description="Disordered" evidence="9">
    <location>
        <begin position="69"/>
        <end position="111"/>
    </location>
</feature>
<evidence type="ECO:0000313" key="10">
    <source>
        <dbReference type="EMBL" id="GMT20671.1"/>
    </source>
</evidence>
<dbReference type="GO" id="GO:0016020">
    <property type="term" value="C:membrane"/>
    <property type="evidence" value="ECO:0007669"/>
    <property type="project" value="UniProtKB-SubCell"/>
</dbReference>
<comment type="subcellular location">
    <subcellularLocation>
        <location evidence="1">Membrane</location>
        <topology evidence="1">Single-pass membrane protein</topology>
    </subcellularLocation>
</comment>
<sequence length="587" mass="66587">SQVAIALGLIAGVYLIAISFFPADTSATEWRRGHFYGAYFVDDRRLQSIDEPPAVTPALNEANEIEEKKKLPVGKPKKANKTRGKRVKPTTAKTTTTKTPTTTTTAEVTKPKKTENSDTIFFRTAVLHTQIKGGVGVRITSLQECGNKRTTKLRIGQLEISLRKTTVHTKCPWFFAPHCNLVGYYATGAITSTSEQEVPLPPRLPSFAEVYDNRKDEWKQIELIDGRSTPTHAHRLAVCLQPMYLMADWPLIPNFFETWISNGATIFYIYVHSVSEEVDLMIRLYEAQRDIEVVRVDWPAVPTSKPEGDDRNPNNRMYRTEVGTAINDCILRARATADLVVSSDLDEIITPLNLKNTTETLLDVIEDFRCPPFQSRKLKRNLLPGAFLFRQSFAYAENNWFSINHPSQLNFDSYKSIDYETKVWARGYRSKVIYVPDRVFRAHVHDVVAFESKRWTTVVIDPDRARILHFRQVKNKWMERGNVSANSGVVAAAATGWQAAYAARLEAAMEPDAVDQTLRGAFGLTFGSEQWPNLGEQVLSEIESCRDKNDQLKKEKCVTEWACRSTMETLRPSQWVEPTNETAWVVI</sequence>
<comment type="similarity">
    <text evidence="2 8">Belongs to the glycosyltransferase 92 family.</text>
</comment>
<keyword evidence="6" id="KW-1133">Transmembrane helix</keyword>
<evidence type="ECO:0000256" key="4">
    <source>
        <dbReference type="ARBA" id="ARBA00022679"/>
    </source>
</evidence>
<dbReference type="Proteomes" id="UP001432322">
    <property type="component" value="Unassembled WGS sequence"/>
</dbReference>
<keyword evidence="7" id="KW-0472">Membrane</keyword>
<accession>A0AAV5VM46</accession>
<dbReference type="PANTHER" id="PTHR21461:SF80">
    <property type="entry name" value="GLYCOSYLTRANSFERASE FAMILY 92 PROTEIN"/>
    <property type="match status" value="1"/>
</dbReference>
<evidence type="ECO:0000256" key="5">
    <source>
        <dbReference type="ARBA" id="ARBA00022692"/>
    </source>
</evidence>
<name>A0AAV5VM46_9BILA</name>
<evidence type="ECO:0000256" key="8">
    <source>
        <dbReference type="RuleBase" id="RU366017"/>
    </source>
</evidence>
<evidence type="ECO:0000256" key="7">
    <source>
        <dbReference type="ARBA" id="ARBA00023136"/>
    </source>
</evidence>
<dbReference type="EC" id="2.4.1.-" evidence="8"/>
<dbReference type="GO" id="GO:0005737">
    <property type="term" value="C:cytoplasm"/>
    <property type="evidence" value="ECO:0007669"/>
    <property type="project" value="TreeGrafter"/>
</dbReference>
<evidence type="ECO:0000256" key="6">
    <source>
        <dbReference type="ARBA" id="ARBA00022989"/>
    </source>
</evidence>
<evidence type="ECO:0000256" key="2">
    <source>
        <dbReference type="ARBA" id="ARBA00007647"/>
    </source>
</evidence>
<dbReference type="EMBL" id="BTSY01000003">
    <property type="protein sequence ID" value="GMT20671.1"/>
    <property type="molecule type" value="Genomic_DNA"/>
</dbReference>
<keyword evidence="5" id="KW-0812">Transmembrane</keyword>
<feature type="compositionally biased region" description="Low complexity" evidence="9">
    <location>
        <begin position="89"/>
        <end position="108"/>
    </location>
</feature>
<keyword evidence="11" id="KW-1185">Reference proteome</keyword>
<dbReference type="AlphaFoldDB" id="A0AAV5VM46"/>
<dbReference type="GO" id="GO:0016757">
    <property type="term" value="F:glycosyltransferase activity"/>
    <property type="evidence" value="ECO:0007669"/>
    <property type="project" value="UniProtKB-UniRule"/>
</dbReference>
<dbReference type="Pfam" id="PF01697">
    <property type="entry name" value="Glyco_transf_92"/>
    <property type="match status" value="1"/>
</dbReference>
<gene>
    <name evidence="10" type="ORF">PFISCL1PPCAC_11968</name>
</gene>
<keyword evidence="3 8" id="KW-0328">Glycosyltransferase</keyword>
<proteinExistence type="inferred from homology"/>
<evidence type="ECO:0000256" key="9">
    <source>
        <dbReference type="SAM" id="MobiDB-lite"/>
    </source>
</evidence>
<comment type="caution">
    <text evidence="10">The sequence shown here is derived from an EMBL/GenBank/DDBJ whole genome shotgun (WGS) entry which is preliminary data.</text>
</comment>
<feature type="compositionally biased region" description="Basic residues" evidence="9">
    <location>
        <begin position="71"/>
        <end position="88"/>
    </location>
</feature>
<dbReference type="PANTHER" id="PTHR21461">
    <property type="entry name" value="GLYCOSYLTRANSFERASE FAMILY 92 PROTEIN"/>
    <property type="match status" value="1"/>
</dbReference>
<protein>
    <recommendedName>
        <fullName evidence="8">Glycosyltransferase family 92 protein</fullName>
        <ecNumber evidence="8">2.4.1.-</ecNumber>
    </recommendedName>
</protein>
<evidence type="ECO:0000256" key="1">
    <source>
        <dbReference type="ARBA" id="ARBA00004167"/>
    </source>
</evidence>
<keyword evidence="4 8" id="KW-0808">Transferase</keyword>
<organism evidence="10 11">
    <name type="scientific">Pristionchus fissidentatus</name>
    <dbReference type="NCBI Taxonomy" id="1538716"/>
    <lineage>
        <taxon>Eukaryota</taxon>
        <taxon>Metazoa</taxon>
        <taxon>Ecdysozoa</taxon>
        <taxon>Nematoda</taxon>
        <taxon>Chromadorea</taxon>
        <taxon>Rhabditida</taxon>
        <taxon>Rhabditina</taxon>
        <taxon>Diplogasteromorpha</taxon>
        <taxon>Diplogasteroidea</taxon>
        <taxon>Neodiplogasteridae</taxon>
        <taxon>Pristionchus</taxon>
    </lineage>
</organism>
<reference evidence="10" key="1">
    <citation type="submission" date="2023-10" db="EMBL/GenBank/DDBJ databases">
        <title>Genome assembly of Pristionchus species.</title>
        <authorList>
            <person name="Yoshida K."/>
            <person name="Sommer R.J."/>
        </authorList>
    </citation>
    <scope>NUCLEOTIDE SEQUENCE</scope>
    <source>
        <strain evidence="10">RS5133</strain>
    </source>
</reference>
<feature type="non-terminal residue" evidence="10">
    <location>
        <position position="1"/>
    </location>
</feature>
<dbReference type="InterPro" id="IPR008166">
    <property type="entry name" value="Glyco_transf_92"/>
</dbReference>
<evidence type="ECO:0000256" key="3">
    <source>
        <dbReference type="ARBA" id="ARBA00022676"/>
    </source>
</evidence>
<evidence type="ECO:0000313" key="11">
    <source>
        <dbReference type="Proteomes" id="UP001432322"/>
    </source>
</evidence>